<dbReference type="EMBL" id="BAABGM010000031">
    <property type="protein sequence ID" value="GAA4413685.1"/>
    <property type="molecule type" value="Genomic_DNA"/>
</dbReference>
<evidence type="ECO:0000256" key="1">
    <source>
        <dbReference type="SAM" id="MobiDB-lite"/>
    </source>
</evidence>
<accession>A0ABP8KRV0</accession>
<keyword evidence="4" id="KW-1185">Reference proteome</keyword>
<dbReference type="InterPro" id="IPR006311">
    <property type="entry name" value="TAT_signal"/>
</dbReference>
<feature type="region of interest" description="Disordered" evidence="1">
    <location>
        <begin position="25"/>
        <end position="68"/>
    </location>
</feature>
<sequence>MSTPIPRRTALRSAVAVLGVAAAASAAGCTASGDDDPTASGGSGRGADDGDSGRHAVRAQPAGTVGVVDPGSGDVAAWALLASRALIEHASTVVVASGHDADLEAGGAAARRLGVPLLVAGEGLADELDRLGTRTVLRYSSAADGATQGGATQGGATPSPGGSVSPTPVPSELGDREVLPGTGPDDLPEIPGLPLPTPEPGPVVLVVEGASVPPVVEPTLAAVGAQRVAVPGTDPRASDGSRDAVRRSPEASVLAVGAGFGSAERLAQRVRTARRATELPGGGVLPFPERRMVALYGHPETASLGMLGEQSPAESVRRAKALADEYAALTDTPVVPAFEIIATVASVSAQRDRSYSRRTPVETLLPLVEAAEEAGVYVVLDLQPGRTDFLTQARHYEELLRRPWVGLALDPEWRLKPNQKHLAQIGSVGVDEVNRVGAWLAALVREHDLPPKVLTLHQFRRSMIRGRERLDTSLDEVQWLVHADGQGDQGAKQATWAALRRDLPEGVWLGWKNFEDEDAPMLTPQQTMAQVSPTPWFVSYQ</sequence>
<comment type="caution">
    <text evidence="3">The sequence shown here is derived from an EMBL/GenBank/DDBJ whole genome shotgun (WGS) entry which is preliminary data.</text>
</comment>
<feature type="region of interest" description="Disordered" evidence="1">
    <location>
        <begin position="143"/>
        <end position="196"/>
    </location>
</feature>
<feature type="signal peptide" evidence="2">
    <location>
        <begin position="1"/>
        <end position="26"/>
    </location>
</feature>
<evidence type="ECO:0008006" key="5">
    <source>
        <dbReference type="Google" id="ProtNLM"/>
    </source>
</evidence>
<feature type="compositionally biased region" description="Basic and acidic residues" evidence="1">
    <location>
        <begin position="236"/>
        <end position="249"/>
    </location>
</feature>
<evidence type="ECO:0000313" key="3">
    <source>
        <dbReference type="EMBL" id="GAA4413685.1"/>
    </source>
</evidence>
<name>A0ABP8KRV0_9MICO</name>
<gene>
    <name evidence="3" type="ORF">GCM10023168_36640</name>
</gene>
<organism evidence="3 4">
    <name type="scientific">Fodinibacter luteus</name>
    <dbReference type="NCBI Taxonomy" id="552064"/>
    <lineage>
        <taxon>Bacteria</taxon>
        <taxon>Bacillati</taxon>
        <taxon>Actinomycetota</taxon>
        <taxon>Actinomycetes</taxon>
        <taxon>Micrococcales</taxon>
        <taxon>Intrasporangiaceae</taxon>
        <taxon>Fodinibacter (ex Wang et al. 2009)</taxon>
    </lineage>
</organism>
<evidence type="ECO:0000256" key="2">
    <source>
        <dbReference type="SAM" id="SignalP"/>
    </source>
</evidence>
<feature type="compositionally biased region" description="Low complexity" evidence="1">
    <location>
        <begin position="154"/>
        <end position="166"/>
    </location>
</feature>
<reference evidence="4" key="1">
    <citation type="journal article" date="2019" name="Int. J. Syst. Evol. Microbiol.">
        <title>The Global Catalogue of Microorganisms (GCM) 10K type strain sequencing project: providing services to taxonomists for standard genome sequencing and annotation.</title>
        <authorList>
            <consortium name="The Broad Institute Genomics Platform"/>
            <consortium name="The Broad Institute Genome Sequencing Center for Infectious Disease"/>
            <person name="Wu L."/>
            <person name="Ma J."/>
        </authorList>
    </citation>
    <scope>NUCLEOTIDE SEQUENCE [LARGE SCALE GENOMIC DNA]</scope>
    <source>
        <strain evidence="4">JCM 17809</strain>
    </source>
</reference>
<feature type="region of interest" description="Disordered" evidence="1">
    <location>
        <begin position="230"/>
        <end position="249"/>
    </location>
</feature>
<dbReference type="PROSITE" id="PS51257">
    <property type="entry name" value="PROKAR_LIPOPROTEIN"/>
    <property type="match status" value="1"/>
</dbReference>
<dbReference type="PROSITE" id="PS51318">
    <property type="entry name" value="TAT"/>
    <property type="match status" value="1"/>
</dbReference>
<keyword evidence="2" id="KW-0732">Signal</keyword>
<proteinExistence type="predicted"/>
<protein>
    <recommendedName>
        <fullName evidence="5">Lipoprotein</fullName>
    </recommendedName>
</protein>
<dbReference type="RefSeq" id="WP_345208700.1">
    <property type="nucleotide sequence ID" value="NZ_BAABGM010000031.1"/>
</dbReference>
<evidence type="ECO:0000313" key="4">
    <source>
        <dbReference type="Proteomes" id="UP001500945"/>
    </source>
</evidence>
<dbReference type="Proteomes" id="UP001500945">
    <property type="component" value="Unassembled WGS sequence"/>
</dbReference>
<feature type="chain" id="PRO_5046416621" description="Lipoprotein" evidence="2">
    <location>
        <begin position="27"/>
        <end position="541"/>
    </location>
</feature>